<dbReference type="EMBL" id="JADCNM010000008">
    <property type="protein sequence ID" value="KAG0471016.1"/>
    <property type="molecule type" value="Genomic_DNA"/>
</dbReference>
<evidence type="ECO:0008006" key="4">
    <source>
        <dbReference type="Google" id="ProtNLM"/>
    </source>
</evidence>
<dbReference type="InterPro" id="IPR007612">
    <property type="entry name" value="LOR"/>
</dbReference>
<organism evidence="2 3">
    <name type="scientific">Vanilla planifolia</name>
    <name type="common">Vanilla</name>
    <dbReference type="NCBI Taxonomy" id="51239"/>
    <lineage>
        <taxon>Eukaryota</taxon>
        <taxon>Viridiplantae</taxon>
        <taxon>Streptophyta</taxon>
        <taxon>Embryophyta</taxon>
        <taxon>Tracheophyta</taxon>
        <taxon>Spermatophyta</taxon>
        <taxon>Magnoliopsida</taxon>
        <taxon>Liliopsida</taxon>
        <taxon>Asparagales</taxon>
        <taxon>Orchidaceae</taxon>
        <taxon>Vanilloideae</taxon>
        <taxon>Vanilleae</taxon>
        <taxon>Vanilla</taxon>
    </lineage>
</organism>
<accession>A0A835QHK2</accession>
<dbReference type="InterPro" id="IPR038595">
    <property type="entry name" value="LOR_sf"/>
</dbReference>
<name>A0A835QHK2_VANPL</name>
<comment type="similarity">
    <text evidence="1">Belongs to the LOR family.</text>
</comment>
<dbReference type="SUPFAM" id="SSF54518">
    <property type="entry name" value="Tubby C-terminal domain-like"/>
    <property type="match status" value="1"/>
</dbReference>
<comment type="caution">
    <text evidence="2">The sequence shown here is derived from an EMBL/GenBank/DDBJ whole genome shotgun (WGS) entry which is preliminary data.</text>
</comment>
<sequence length="204" mass="22052">MEGGAGLMPVVSKTYCSAFLTTLVVRRRPHVVNGGGFVVTDGNQKVVFVVDGCGRIGAKGVLLVRDGDGASILRIRKKEGVIQALSCDHRWNGYLLDYDEGKMDPIFSLRDTNPCFPFGKPTRISIHPKSKTKPWDYELLGSFAERNCAISTRNGAVAAQVIGLREITGSKDLYSVVVQPGYDQAFVIGVIAVLDNINGESTSC</sequence>
<dbReference type="OrthoDB" id="1916253at2759"/>
<protein>
    <recommendedName>
        <fullName evidence="4">Protein LURP-one-related 6</fullName>
    </recommendedName>
</protein>
<dbReference type="InterPro" id="IPR025659">
    <property type="entry name" value="Tubby-like_C"/>
</dbReference>
<dbReference type="Proteomes" id="UP000639772">
    <property type="component" value="Unassembled WGS sequence"/>
</dbReference>
<reference evidence="2 3" key="1">
    <citation type="journal article" date="2020" name="Nat. Food">
        <title>A phased Vanilla planifolia genome enables genetic improvement of flavour and production.</title>
        <authorList>
            <person name="Hasing T."/>
            <person name="Tang H."/>
            <person name="Brym M."/>
            <person name="Khazi F."/>
            <person name="Huang T."/>
            <person name="Chambers A.H."/>
        </authorList>
    </citation>
    <scope>NUCLEOTIDE SEQUENCE [LARGE SCALE GENOMIC DNA]</scope>
    <source>
        <tissue evidence="2">Leaf</tissue>
    </source>
</reference>
<gene>
    <name evidence="2" type="ORF">HPP92_015562</name>
</gene>
<dbReference type="PANTHER" id="PTHR31087:SF3">
    <property type="entry name" value="PROTEIN LURP-ONE-RELATED 6"/>
    <property type="match status" value="1"/>
</dbReference>
<dbReference type="PANTHER" id="PTHR31087">
    <property type="match status" value="1"/>
</dbReference>
<dbReference type="Gene3D" id="2.40.160.200">
    <property type="entry name" value="LURP1-related"/>
    <property type="match status" value="1"/>
</dbReference>
<evidence type="ECO:0000313" key="3">
    <source>
        <dbReference type="Proteomes" id="UP000639772"/>
    </source>
</evidence>
<proteinExistence type="inferred from homology"/>
<evidence type="ECO:0000313" key="2">
    <source>
        <dbReference type="EMBL" id="KAG0471016.1"/>
    </source>
</evidence>
<dbReference type="AlphaFoldDB" id="A0A835QHK2"/>
<dbReference type="Pfam" id="PF04525">
    <property type="entry name" value="LOR"/>
    <property type="match status" value="1"/>
</dbReference>
<evidence type="ECO:0000256" key="1">
    <source>
        <dbReference type="ARBA" id="ARBA00005437"/>
    </source>
</evidence>